<dbReference type="OrthoDB" id="9794842at2"/>
<dbReference type="AlphaFoldDB" id="A0A1W1ZDY4"/>
<dbReference type="SMART" id="SM00644">
    <property type="entry name" value="Ami_2"/>
    <property type="match status" value="1"/>
</dbReference>
<dbReference type="InterPro" id="IPR051206">
    <property type="entry name" value="NAMLAA_amidase_2"/>
</dbReference>
<dbReference type="PANTHER" id="PTHR30417">
    <property type="entry name" value="N-ACETYLMURAMOYL-L-ALANINE AMIDASE AMID"/>
    <property type="match status" value="1"/>
</dbReference>
<reference evidence="8 9" key="1">
    <citation type="submission" date="2017-04" db="EMBL/GenBank/DDBJ databases">
        <authorList>
            <person name="Afonso C.L."/>
            <person name="Miller P.J."/>
            <person name="Scott M.A."/>
            <person name="Spackman E."/>
            <person name="Goraichik I."/>
            <person name="Dimitrov K.M."/>
            <person name="Suarez D.L."/>
            <person name="Swayne D.E."/>
        </authorList>
    </citation>
    <scope>NUCLEOTIDE SEQUENCE [LARGE SCALE GENOMIC DNA]</scope>
    <source>
        <strain evidence="8 9">CGMCC 1.12708</strain>
    </source>
</reference>
<evidence type="ECO:0000259" key="7">
    <source>
        <dbReference type="SMART" id="SM00644"/>
    </source>
</evidence>
<comment type="catalytic activity">
    <reaction evidence="1">
        <text>Hydrolyzes the link between N-acetylmuramoyl residues and L-amino acid residues in certain cell-wall glycopeptides.</text>
        <dbReference type="EC" id="3.5.1.28"/>
    </reaction>
</comment>
<evidence type="ECO:0000313" key="8">
    <source>
        <dbReference type="EMBL" id="SMC46576.1"/>
    </source>
</evidence>
<dbReference type="CDD" id="cd06583">
    <property type="entry name" value="PGRP"/>
    <property type="match status" value="1"/>
</dbReference>
<organism evidence="8 9">
    <name type="scientific">Moheibacter sediminis</name>
    <dbReference type="NCBI Taxonomy" id="1434700"/>
    <lineage>
        <taxon>Bacteria</taxon>
        <taxon>Pseudomonadati</taxon>
        <taxon>Bacteroidota</taxon>
        <taxon>Flavobacteriia</taxon>
        <taxon>Flavobacteriales</taxon>
        <taxon>Weeksellaceae</taxon>
        <taxon>Moheibacter</taxon>
    </lineage>
</organism>
<keyword evidence="4" id="KW-0378">Hydrolase</keyword>
<dbReference type="PROSITE" id="PS51257">
    <property type="entry name" value="PROKAR_LIPOPROTEIN"/>
    <property type="match status" value="1"/>
</dbReference>
<keyword evidence="6" id="KW-0732">Signal</keyword>
<keyword evidence="9" id="KW-1185">Reference proteome</keyword>
<name>A0A1W1ZDY4_9FLAO</name>
<evidence type="ECO:0000313" key="9">
    <source>
        <dbReference type="Proteomes" id="UP000192393"/>
    </source>
</evidence>
<dbReference type="GO" id="GO:0008745">
    <property type="term" value="F:N-acetylmuramoyl-L-alanine amidase activity"/>
    <property type="evidence" value="ECO:0007669"/>
    <property type="project" value="UniProtKB-EC"/>
</dbReference>
<dbReference type="InterPro" id="IPR002502">
    <property type="entry name" value="Amidase_domain"/>
</dbReference>
<dbReference type="SUPFAM" id="SSF55846">
    <property type="entry name" value="N-acetylmuramoyl-L-alanine amidase-like"/>
    <property type="match status" value="1"/>
</dbReference>
<dbReference type="SUPFAM" id="SSF47090">
    <property type="entry name" value="PGBD-like"/>
    <property type="match status" value="1"/>
</dbReference>
<evidence type="ECO:0000256" key="5">
    <source>
        <dbReference type="ARBA" id="ARBA00023316"/>
    </source>
</evidence>
<evidence type="ECO:0000256" key="2">
    <source>
        <dbReference type="ARBA" id="ARBA00007553"/>
    </source>
</evidence>
<evidence type="ECO:0000256" key="4">
    <source>
        <dbReference type="ARBA" id="ARBA00022801"/>
    </source>
</evidence>
<dbReference type="GO" id="GO:0009254">
    <property type="term" value="P:peptidoglycan turnover"/>
    <property type="evidence" value="ECO:0007669"/>
    <property type="project" value="TreeGrafter"/>
</dbReference>
<dbReference type="InterPro" id="IPR036366">
    <property type="entry name" value="PGBDSf"/>
</dbReference>
<proteinExistence type="inferred from homology"/>
<comment type="similarity">
    <text evidence="2">Belongs to the N-acetylmuramoyl-L-alanine amidase 2 family.</text>
</comment>
<dbReference type="RefSeq" id="WP_084016556.1">
    <property type="nucleotide sequence ID" value="NZ_FWXS01000002.1"/>
</dbReference>
<evidence type="ECO:0000256" key="6">
    <source>
        <dbReference type="SAM" id="SignalP"/>
    </source>
</evidence>
<gene>
    <name evidence="8" type="ORF">SAMN06296427_102415</name>
</gene>
<evidence type="ECO:0000256" key="1">
    <source>
        <dbReference type="ARBA" id="ARBA00001561"/>
    </source>
</evidence>
<dbReference type="Gene3D" id="1.10.101.10">
    <property type="entry name" value="PGBD-like superfamily/PGBD"/>
    <property type="match status" value="1"/>
</dbReference>
<dbReference type="GO" id="GO:0009253">
    <property type="term" value="P:peptidoglycan catabolic process"/>
    <property type="evidence" value="ECO:0007669"/>
    <property type="project" value="InterPro"/>
</dbReference>
<keyword evidence="5" id="KW-0961">Cell wall biogenesis/degradation</keyword>
<dbReference type="InterPro" id="IPR036505">
    <property type="entry name" value="Amidase/PGRP_sf"/>
</dbReference>
<dbReference type="EC" id="3.5.1.28" evidence="3"/>
<feature type="domain" description="N-acetylmuramoyl-L-alanine amidase" evidence="7">
    <location>
        <begin position="59"/>
        <end position="210"/>
    </location>
</feature>
<dbReference type="InterPro" id="IPR002477">
    <property type="entry name" value="Peptidoglycan-bd-like"/>
</dbReference>
<dbReference type="Pfam" id="PF01510">
    <property type="entry name" value="Amidase_2"/>
    <property type="match status" value="1"/>
</dbReference>
<feature type="chain" id="PRO_5012732290" description="N-acetylmuramoyl-L-alanine amidase" evidence="6">
    <location>
        <begin position="23"/>
        <end position="312"/>
    </location>
</feature>
<dbReference type="Gene3D" id="3.40.80.10">
    <property type="entry name" value="Peptidoglycan recognition protein-like"/>
    <property type="match status" value="1"/>
</dbReference>
<dbReference type="PANTHER" id="PTHR30417:SF1">
    <property type="entry name" value="N-ACETYLMURAMOYL-L-ALANINE AMIDASE AMID"/>
    <property type="match status" value="1"/>
</dbReference>
<sequence>MTYKIPFLVAILSLLIASCASQPPKVIKQIVRDTVVINSITEKYEYARFAKLDNYKVSTQHYPAKGQDERIRYLVLHYTAMDNASSLRALTNNEVSSHYLIGDLNNDTIYALVDETKRSWHAGASFWKGVNNINFSSVGIEIVNKGYTTDKTLTGNPDLATATRYFFDFPEYQIKKVAELSRDIIDRYKIDPVNVVAHSDIAPQRKHDPGPKFPWKRLYDQYNIGAWYEESQKSIYLSQFPYAEIDSFTFIQSVQADLEKYGYEIQKTGMWDEQTKKVITAFQYHFRPERFDGIIDAETWAILKALILKYRT</sequence>
<dbReference type="GO" id="GO:0071555">
    <property type="term" value="P:cell wall organization"/>
    <property type="evidence" value="ECO:0007669"/>
    <property type="project" value="UniProtKB-KW"/>
</dbReference>
<evidence type="ECO:0000256" key="3">
    <source>
        <dbReference type="ARBA" id="ARBA00011901"/>
    </source>
</evidence>
<feature type="signal peptide" evidence="6">
    <location>
        <begin position="1"/>
        <end position="22"/>
    </location>
</feature>
<dbReference type="GO" id="GO:0019867">
    <property type="term" value="C:outer membrane"/>
    <property type="evidence" value="ECO:0007669"/>
    <property type="project" value="TreeGrafter"/>
</dbReference>
<dbReference type="STRING" id="1434700.SAMN06296427_102415"/>
<dbReference type="FunFam" id="3.40.80.10:FF:000003">
    <property type="entry name" value="N-acetylmuramoyl-L-alanine amidase"/>
    <property type="match status" value="1"/>
</dbReference>
<dbReference type="InterPro" id="IPR036365">
    <property type="entry name" value="PGBD-like_sf"/>
</dbReference>
<dbReference type="Pfam" id="PF01471">
    <property type="entry name" value="PG_binding_1"/>
    <property type="match status" value="1"/>
</dbReference>
<accession>A0A1W1ZDY4</accession>
<dbReference type="Proteomes" id="UP000192393">
    <property type="component" value="Unassembled WGS sequence"/>
</dbReference>
<protein>
    <recommendedName>
        <fullName evidence="3">N-acetylmuramoyl-L-alanine amidase</fullName>
        <ecNumber evidence="3">3.5.1.28</ecNumber>
    </recommendedName>
</protein>
<dbReference type="EMBL" id="FWXS01000002">
    <property type="protein sequence ID" value="SMC46576.1"/>
    <property type="molecule type" value="Genomic_DNA"/>
</dbReference>